<dbReference type="KEGG" id="dpx:DAPPUDRAFT_255710"/>
<dbReference type="OrthoDB" id="3200163at2759"/>
<feature type="region of interest" description="Disordered" evidence="2">
    <location>
        <begin position="201"/>
        <end position="270"/>
    </location>
</feature>
<comment type="similarity">
    <text evidence="1">Belongs to the type-B carboxylesterase/lipase family.</text>
</comment>
<feature type="transmembrane region" description="Helical" evidence="3">
    <location>
        <begin position="173"/>
        <end position="193"/>
    </location>
</feature>
<dbReference type="Proteomes" id="UP000000305">
    <property type="component" value="Unassembled WGS sequence"/>
</dbReference>
<dbReference type="HOGENOM" id="CLU_799891_0_0_1"/>
<proteinExistence type="inferred from homology"/>
<sequence>MNDVVSKGGQQQQHAHLKTHYRGHHIAVWLQLIPQLHQPGGDPASYATASSYSNHHRFDRKNTPVEQFYEGVVRQPYHLPGTGNATTGWPSIGTGPTTFSGAMPVECSSSGNFQRVPNNFTLNATSSGIGSDWTLVNPNVMASETGNNNNTVTATAGGNMLGFFWTNETALCITLVLGVFFLAANLILFVAIYRRRMACGRRRNDDKRHDDDDDTSLQRDVSRLEGRVATESIESMTDLRQMVASSSSSSSSNRHCLQHSSRDNHPDITSAVIQHPPPQQYSDLAAARMSPPSPPYLLKAPPPHHQFLLDESNRRATSTLPGNRRLQQSTATNYHQATTKSIREITV</sequence>
<feature type="compositionally biased region" description="Basic and acidic residues" evidence="2">
    <location>
        <begin position="202"/>
        <end position="228"/>
    </location>
</feature>
<name>E9H9Z5_DAPPU</name>
<evidence type="ECO:0000256" key="1">
    <source>
        <dbReference type="ARBA" id="ARBA00005964"/>
    </source>
</evidence>
<keyword evidence="3" id="KW-0472">Membrane</keyword>
<dbReference type="PANTHER" id="PTHR43903">
    <property type="entry name" value="NEUROLIGIN"/>
    <property type="match status" value="1"/>
</dbReference>
<reference evidence="4 5" key="1">
    <citation type="journal article" date="2011" name="Science">
        <title>The ecoresponsive genome of Daphnia pulex.</title>
        <authorList>
            <person name="Colbourne J.K."/>
            <person name="Pfrender M.E."/>
            <person name="Gilbert D."/>
            <person name="Thomas W.K."/>
            <person name="Tucker A."/>
            <person name="Oakley T.H."/>
            <person name="Tokishita S."/>
            <person name="Aerts A."/>
            <person name="Arnold G.J."/>
            <person name="Basu M.K."/>
            <person name="Bauer D.J."/>
            <person name="Caceres C.E."/>
            <person name="Carmel L."/>
            <person name="Casola C."/>
            <person name="Choi J.H."/>
            <person name="Detter J.C."/>
            <person name="Dong Q."/>
            <person name="Dusheyko S."/>
            <person name="Eads B.D."/>
            <person name="Frohlich T."/>
            <person name="Geiler-Samerotte K.A."/>
            <person name="Gerlach D."/>
            <person name="Hatcher P."/>
            <person name="Jogdeo S."/>
            <person name="Krijgsveld J."/>
            <person name="Kriventseva E.V."/>
            <person name="Kultz D."/>
            <person name="Laforsch C."/>
            <person name="Lindquist E."/>
            <person name="Lopez J."/>
            <person name="Manak J.R."/>
            <person name="Muller J."/>
            <person name="Pangilinan J."/>
            <person name="Patwardhan R.P."/>
            <person name="Pitluck S."/>
            <person name="Pritham E.J."/>
            <person name="Rechtsteiner A."/>
            <person name="Rho M."/>
            <person name="Rogozin I.B."/>
            <person name="Sakarya O."/>
            <person name="Salamov A."/>
            <person name="Schaack S."/>
            <person name="Shapiro H."/>
            <person name="Shiga Y."/>
            <person name="Skalitzky C."/>
            <person name="Smith Z."/>
            <person name="Souvorov A."/>
            <person name="Sung W."/>
            <person name="Tang Z."/>
            <person name="Tsuchiya D."/>
            <person name="Tu H."/>
            <person name="Vos H."/>
            <person name="Wang M."/>
            <person name="Wolf Y.I."/>
            <person name="Yamagata H."/>
            <person name="Yamada T."/>
            <person name="Ye Y."/>
            <person name="Shaw J.R."/>
            <person name="Andrews J."/>
            <person name="Crease T.J."/>
            <person name="Tang H."/>
            <person name="Lucas S.M."/>
            <person name="Robertson H.M."/>
            <person name="Bork P."/>
            <person name="Koonin E.V."/>
            <person name="Zdobnov E.M."/>
            <person name="Grigoriev I.V."/>
            <person name="Lynch M."/>
            <person name="Boore J.L."/>
        </authorList>
    </citation>
    <scope>NUCLEOTIDE SEQUENCE [LARGE SCALE GENOMIC DNA]</scope>
</reference>
<dbReference type="InterPro" id="IPR051093">
    <property type="entry name" value="Neuroligin/BSAL"/>
</dbReference>
<dbReference type="InParanoid" id="E9H9Z5"/>
<evidence type="ECO:0000313" key="4">
    <source>
        <dbReference type="EMBL" id="EFX71491.1"/>
    </source>
</evidence>
<organism evidence="4 5">
    <name type="scientific">Daphnia pulex</name>
    <name type="common">Water flea</name>
    <dbReference type="NCBI Taxonomy" id="6669"/>
    <lineage>
        <taxon>Eukaryota</taxon>
        <taxon>Metazoa</taxon>
        <taxon>Ecdysozoa</taxon>
        <taxon>Arthropoda</taxon>
        <taxon>Crustacea</taxon>
        <taxon>Branchiopoda</taxon>
        <taxon>Diplostraca</taxon>
        <taxon>Cladocera</taxon>
        <taxon>Anomopoda</taxon>
        <taxon>Daphniidae</taxon>
        <taxon>Daphnia</taxon>
    </lineage>
</organism>
<evidence type="ECO:0000313" key="5">
    <source>
        <dbReference type="Proteomes" id="UP000000305"/>
    </source>
</evidence>
<dbReference type="EMBL" id="GL732609">
    <property type="protein sequence ID" value="EFX71491.1"/>
    <property type="molecule type" value="Genomic_DNA"/>
</dbReference>
<dbReference type="PhylomeDB" id="E9H9Z5"/>
<evidence type="ECO:0000256" key="3">
    <source>
        <dbReference type="SAM" id="Phobius"/>
    </source>
</evidence>
<keyword evidence="5" id="KW-1185">Reference proteome</keyword>
<keyword evidence="3" id="KW-1133">Transmembrane helix</keyword>
<accession>E9H9Z5</accession>
<keyword evidence="3" id="KW-0812">Transmembrane</keyword>
<gene>
    <name evidence="4" type="ORF">DAPPUDRAFT_255710</name>
</gene>
<dbReference type="STRING" id="6669.E9H9Z5"/>
<evidence type="ECO:0000256" key="2">
    <source>
        <dbReference type="SAM" id="MobiDB-lite"/>
    </source>
</evidence>
<dbReference type="AlphaFoldDB" id="E9H9Z5"/>
<protein>
    <submittedName>
        <fullName evidence="4">Uncharacterized protein</fullName>
    </submittedName>
</protein>